<protein>
    <submittedName>
        <fullName evidence="3">Uncharacterized protein</fullName>
    </submittedName>
</protein>
<accession>D0LHY6</accession>
<sequence length="112" mass="12866">MSLRDELRERFERDLEDLSRLREELHKSLHRAGQETQEHLRDLEPKLAEIERRITAGGEELMSATTTLFAEVGRALREFSTRVSTPTQEQTGETPDATQEQTGDSPGDEERE</sequence>
<feature type="compositionally biased region" description="Polar residues" evidence="2">
    <location>
        <begin position="81"/>
        <end position="104"/>
    </location>
</feature>
<proteinExistence type="predicted"/>
<reference evidence="3 4" key="1">
    <citation type="journal article" date="2010" name="Stand. Genomic Sci.">
        <title>Complete genome sequence of Haliangium ochraceum type strain (SMP-2).</title>
        <authorList>
            <consortium name="US DOE Joint Genome Institute (JGI-PGF)"/>
            <person name="Ivanova N."/>
            <person name="Daum C."/>
            <person name="Lang E."/>
            <person name="Abt B."/>
            <person name="Kopitz M."/>
            <person name="Saunders E."/>
            <person name="Lapidus A."/>
            <person name="Lucas S."/>
            <person name="Glavina Del Rio T."/>
            <person name="Nolan M."/>
            <person name="Tice H."/>
            <person name="Copeland A."/>
            <person name="Cheng J.F."/>
            <person name="Chen F."/>
            <person name="Bruce D."/>
            <person name="Goodwin L."/>
            <person name="Pitluck S."/>
            <person name="Mavromatis K."/>
            <person name="Pati A."/>
            <person name="Mikhailova N."/>
            <person name="Chen A."/>
            <person name="Palaniappan K."/>
            <person name="Land M."/>
            <person name="Hauser L."/>
            <person name="Chang Y.J."/>
            <person name="Jeffries C.D."/>
            <person name="Detter J.C."/>
            <person name="Brettin T."/>
            <person name="Rohde M."/>
            <person name="Goker M."/>
            <person name="Bristow J."/>
            <person name="Markowitz V."/>
            <person name="Eisen J.A."/>
            <person name="Hugenholtz P."/>
            <person name="Kyrpides N.C."/>
            <person name="Klenk H.P."/>
        </authorList>
    </citation>
    <scope>NUCLEOTIDE SEQUENCE [LARGE SCALE GENOMIC DNA]</scope>
    <source>
        <strain evidence="4">DSM 14365 / CIP 107738 / JCM 11303 / AJ 13395 / SMP-2</strain>
    </source>
</reference>
<dbReference type="Proteomes" id="UP000001880">
    <property type="component" value="Chromosome"/>
</dbReference>
<dbReference type="HOGENOM" id="CLU_2142404_0_0_7"/>
<name>D0LHY6_HALO1</name>
<evidence type="ECO:0000313" key="4">
    <source>
        <dbReference type="Proteomes" id="UP000001880"/>
    </source>
</evidence>
<dbReference type="STRING" id="502025.Hoch_2272"/>
<feature type="coiled-coil region" evidence="1">
    <location>
        <begin position="4"/>
        <end position="35"/>
    </location>
</feature>
<dbReference type="AlphaFoldDB" id="D0LHY6"/>
<evidence type="ECO:0000313" key="3">
    <source>
        <dbReference type="EMBL" id="ACY14815.1"/>
    </source>
</evidence>
<keyword evidence="1" id="KW-0175">Coiled coil</keyword>
<evidence type="ECO:0000256" key="1">
    <source>
        <dbReference type="SAM" id="Coils"/>
    </source>
</evidence>
<dbReference type="KEGG" id="hoh:Hoch_2272"/>
<gene>
    <name evidence="3" type="ordered locus">Hoch_2272</name>
</gene>
<keyword evidence="4" id="KW-1185">Reference proteome</keyword>
<dbReference type="RefSeq" id="WP_012827423.1">
    <property type="nucleotide sequence ID" value="NC_013440.1"/>
</dbReference>
<organism evidence="3 4">
    <name type="scientific">Haliangium ochraceum (strain DSM 14365 / JCM 11303 / SMP-2)</name>
    <dbReference type="NCBI Taxonomy" id="502025"/>
    <lineage>
        <taxon>Bacteria</taxon>
        <taxon>Pseudomonadati</taxon>
        <taxon>Myxococcota</taxon>
        <taxon>Polyangia</taxon>
        <taxon>Haliangiales</taxon>
        <taxon>Kofleriaceae</taxon>
        <taxon>Haliangium</taxon>
    </lineage>
</organism>
<feature type="region of interest" description="Disordered" evidence="2">
    <location>
        <begin position="79"/>
        <end position="112"/>
    </location>
</feature>
<evidence type="ECO:0000256" key="2">
    <source>
        <dbReference type="SAM" id="MobiDB-lite"/>
    </source>
</evidence>
<dbReference type="EMBL" id="CP001804">
    <property type="protein sequence ID" value="ACY14815.1"/>
    <property type="molecule type" value="Genomic_DNA"/>
</dbReference>